<dbReference type="Gene3D" id="3.40.47.10">
    <property type="match status" value="1"/>
</dbReference>
<evidence type="ECO:0000313" key="2">
    <source>
        <dbReference type="Proteomes" id="UP001222325"/>
    </source>
</evidence>
<evidence type="ECO:0000313" key="1">
    <source>
        <dbReference type="EMBL" id="KAJ7077145.1"/>
    </source>
</evidence>
<dbReference type="InterPro" id="IPR016039">
    <property type="entry name" value="Thiolase-like"/>
</dbReference>
<protein>
    <submittedName>
        <fullName evidence="1">Uncharacterized protein</fullName>
    </submittedName>
</protein>
<proteinExistence type="predicted"/>
<organism evidence="1 2">
    <name type="scientific">Mycena belliarum</name>
    <dbReference type="NCBI Taxonomy" id="1033014"/>
    <lineage>
        <taxon>Eukaryota</taxon>
        <taxon>Fungi</taxon>
        <taxon>Dikarya</taxon>
        <taxon>Basidiomycota</taxon>
        <taxon>Agaricomycotina</taxon>
        <taxon>Agaricomycetes</taxon>
        <taxon>Agaricomycetidae</taxon>
        <taxon>Agaricales</taxon>
        <taxon>Marasmiineae</taxon>
        <taxon>Mycenaceae</taxon>
        <taxon>Mycena</taxon>
    </lineage>
</organism>
<gene>
    <name evidence="1" type="ORF">B0H15DRAFT_805322</name>
</gene>
<dbReference type="Proteomes" id="UP001222325">
    <property type="component" value="Unassembled WGS sequence"/>
</dbReference>
<name>A0AAD6XIM1_9AGAR</name>
<reference evidence="1" key="1">
    <citation type="submission" date="2023-03" db="EMBL/GenBank/DDBJ databases">
        <title>Massive genome expansion in bonnet fungi (Mycena s.s.) driven by repeated elements and novel gene families across ecological guilds.</title>
        <authorList>
            <consortium name="Lawrence Berkeley National Laboratory"/>
            <person name="Harder C.B."/>
            <person name="Miyauchi S."/>
            <person name="Viragh M."/>
            <person name="Kuo A."/>
            <person name="Thoen E."/>
            <person name="Andreopoulos B."/>
            <person name="Lu D."/>
            <person name="Skrede I."/>
            <person name="Drula E."/>
            <person name="Henrissat B."/>
            <person name="Morin E."/>
            <person name="Kohler A."/>
            <person name="Barry K."/>
            <person name="LaButti K."/>
            <person name="Morin E."/>
            <person name="Salamov A."/>
            <person name="Lipzen A."/>
            <person name="Mereny Z."/>
            <person name="Hegedus B."/>
            <person name="Baldrian P."/>
            <person name="Stursova M."/>
            <person name="Weitz H."/>
            <person name="Taylor A."/>
            <person name="Grigoriev I.V."/>
            <person name="Nagy L.G."/>
            <person name="Martin F."/>
            <person name="Kauserud H."/>
        </authorList>
    </citation>
    <scope>NUCLEOTIDE SEQUENCE</scope>
    <source>
        <strain evidence="1">CBHHK173m</strain>
    </source>
</reference>
<accession>A0AAD6XIM1</accession>
<comment type="caution">
    <text evidence="1">The sequence shown here is derived from an EMBL/GenBank/DDBJ whole genome shotgun (WGS) entry which is preliminary data.</text>
</comment>
<dbReference type="AlphaFoldDB" id="A0AAD6XIM1"/>
<sequence length="122" mass="13464">MTCWIVASEDFVQAYGLENQDIEIVAQGTEPQTFESWSAMELVGYKMRKVCADQVVKDASFAEGKRRYEVGVLELHDGFAANELIMYSALVLLAASKAKGYPLNATGLGKHFYIAMQSKNCG</sequence>
<dbReference type="GO" id="GO:0016746">
    <property type="term" value="F:acyltransferase activity"/>
    <property type="evidence" value="ECO:0007669"/>
    <property type="project" value="InterPro"/>
</dbReference>
<keyword evidence="2" id="KW-1185">Reference proteome</keyword>
<dbReference type="EMBL" id="JARJCN010000075">
    <property type="protein sequence ID" value="KAJ7077145.1"/>
    <property type="molecule type" value="Genomic_DNA"/>
</dbReference>